<comment type="subcellular location">
    <subcellularLocation>
        <location evidence="1">Periplasm</location>
    </subcellularLocation>
</comment>
<gene>
    <name evidence="7" type="ORF">SAMN06295998_105101</name>
</gene>
<dbReference type="RefSeq" id="WP_084352836.1">
    <property type="nucleotide sequence ID" value="NZ_FWYD01000005.1"/>
</dbReference>
<organism evidence="7 8">
    <name type="scientific">Primorskyibacter flagellatus</name>
    <dbReference type="NCBI Taxonomy" id="1387277"/>
    <lineage>
        <taxon>Bacteria</taxon>
        <taxon>Pseudomonadati</taxon>
        <taxon>Pseudomonadota</taxon>
        <taxon>Alphaproteobacteria</taxon>
        <taxon>Rhodobacterales</taxon>
        <taxon>Roseobacteraceae</taxon>
        <taxon>Primorskyibacter</taxon>
    </lineage>
</organism>
<evidence type="ECO:0000256" key="5">
    <source>
        <dbReference type="SAM" id="SignalP"/>
    </source>
</evidence>
<dbReference type="InterPro" id="IPR039424">
    <property type="entry name" value="SBP_5"/>
</dbReference>
<evidence type="ECO:0000313" key="7">
    <source>
        <dbReference type="EMBL" id="SMC77801.1"/>
    </source>
</evidence>
<dbReference type="InterPro" id="IPR030678">
    <property type="entry name" value="Peptide/Ni-bd"/>
</dbReference>
<dbReference type="STRING" id="1387277.SAMN06295998_105101"/>
<feature type="chain" id="PRO_5013048804" evidence="5">
    <location>
        <begin position="23"/>
        <end position="500"/>
    </location>
</feature>
<dbReference type="PANTHER" id="PTHR30290">
    <property type="entry name" value="PERIPLASMIC BINDING COMPONENT OF ABC TRANSPORTER"/>
    <property type="match status" value="1"/>
</dbReference>
<comment type="similarity">
    <text evidence="2">Belongs to the bacterial solute-binding protein 5 family.</text>
</comment>
<evidence type="ECO:0000256" key="4">
    <source>
        <dbReference type="ARBA" id="ARBA00022729"/>
    </source>
</evidence>
<evidence type="ECO:0000259" key="6">
    <source>
        <dbReference type="Pfam" id="PF00496"/>
    </source>
</evidence>
<dbReference type="Gene3D" id="3.10.105.10">
    <property type="entry name" value="Dipeptide-binding Protein, Domain 3"/>
    <property type="match status" value="1"/>
</dbReference>
<dbReference type="Gene3D" id="3.40.190.10">
    <property type="entry name" value="Periplasmic binding protein-like II"/>
    <property type="match status" value="1"/>
</dbReference>
<dbReference type="GO" id="GO:1904680">
    <property type="term" value="F:peptide transmembrane transporter activity"/>
    <property type="evidence" value="ECO:0007669"/>
    <property type="project" value="TreeGrafter"/>
</dbReference>
<dbReference type="AlphaFoldDB" id="A0A1W2BY41"/>
<dbReference type="Proteomes" id="UP000192330">
    <property type="component" value="Unassembled WGS sequence"/>
</dbReference>
<dbReference type="EMBL" id="FWYD01000005">
    <property type="protein sequence ID" value="SMC77801.1"/>
    <property type="molecule type" value="Genomic_DNA"/>
</dbReference>
<name>A0A1W2BY41_9RHOB</name>
<evidence type="ECO:0000256" key="1">
    <source>
        <dbReference type="ARBA" id="ARBA00004418"/>
    </source>
</evidence>
<dbReference type="InterPro" id="IPR000914">
    <property type="entry name" value="SBP_5_dom"/>
</dbReference>
<evidence type="ECO:0000256" key="2">
    <source>
        <dbReference type="ARBA" id="ARBA00005695"/>
    </source>
</evidence>
<dbReference type="GO" id="GO:0030288">
    <property type="term" value="C:outer membrane-bounded periplasmic space"/>
    <property type="evidence" value="ECO:0007669"/>
    <property type="project" value="UniProtKB-ARBA"/>
</dbReference>
<dbReference type="Pfam" id="PF00496">
    <property type="entry name" value="SBP_bac_5"/>
    <property type="match status" value="1"/>
</dbReference>
<dbReference type="GO" id="GO:0043190">
    <property type="term" value="C:ATP-binding cassette (ABC) transporter complex"/>
    <property type="evidence" value="ECO:0007669"/>
    <property type="project" value="InterPro"/>
</dbReference>
<keyword evidence="3" id="KW-0813">Transport</keyword>
<protein>
    <submittedName>
        <fullName evidence="7">Peptide/nickel transport system substrate-binding protein</fullName>
    </submittedName>
</protein>
<feature type="signal peptide" evidence="5">
    <location>
        <begin position="1"/>
        <end position="22"/>
    </location>
</feature>
<dbReference type="CDD" id="cd08491">
    <property type="entry name" value="PBP2_NikA_DppA_OppA_like_12"/>
    <property type="match status" value="1"/>
</dbReference>
<dbReference type="PIRSF" id="PIRSF002741">
    <property type="entry name" value="MppA"/>
    <property type="match status" value="1"/>
</dbReference>
<dbReference type="SUPFAM" id="SSF53850">
    <property type="entry name" value="Periplasmic binding protein-like II"/>
    <property type="match status" value="1"/>
</dbReference>
<evidence type="ECO:0000313" key="8">
    <source>
        <dbReference type="Proteomes" id="UP000192330"/>
    </source>
</evidence>
<dbReference type="PANTHER" id="PTHR30290:SF10">
    <property type="entry name" value="PERIPLASMIC OLIGOPEPTIDE-BINDING PROTEIN-RELATED"/>
    <property type="match status" value="1"/>
</dbReference>
<proteinExistence type="inferred from homology"/>
<sequence>MNIRSYLYGSAIALATAVPAFAQDSDVTIVLNEDLETVEPCMTSQSNIGRVIQQNISETLVELNTSDGSLMPRLAESWEAVDEGTWRFALRQGVSFSDGSAFDAADVVQSYERAVSDKIACEIGAKYFGGMTLDMNVVDDHTLEITSDPAQPILPLLMSTLTIVPSETPFEFVQQPVGTGPYEMTERNVGQNITLERRDDYWGETPAVTKATYKFRSDDAVRAAMVATGEADIVPLIGQEQATNPATDFAYPNSETTYLRVDHGVAPLDDIRVRKAMNMAVDRDAFLGTLLPQDAVPATHMVPPSTLGFNSDLSPWPYDPDQARALLEEAKADGVPVDAEITMIARIGNFPNVTEVAEALTQMFGDVGFNVDLRMYEVAEWIDFYSKPFAEGRGPSVLLAMHDNSRGDPVFSMFFKYACEGLQSGFCSPELDQIMADATAATGDDRAAAWKEAFAMIHNDIVADVFLFHMVGFSRVAERLDFTPTIATNSELQLAQINFK</sequence>
<evidence type="ECO:0000256" key="3">
    <source>
        <dbReference type="ARBA" id="ARBA00022448"/>
    </source>
</evidence>
<keyword evidence="8" id="KW-1185">Reference proteome</keyword>
<keyword evidence="4 5" id="KW-0732">Signal</keyword>
<reference evidence="7 8" key="1">
    <citation type="submission" date="2017-04" db="EMBL/GenBank/DDBJ databases">
        <authorList>
            <person name="Afonso C.L."/>
            <person name="Miller P.J."/>
            <person name="Scott M.A."/>
            <person name="Spackman E."/>
            <person name="Goraichik I."/>
            <person name="Dimitrov K.M."/>
            <person name="Suarez D.L."/>
            <person name="Swayne D.E."/>
        </authorList>
    </citation>
    <scope>NUCLEOTIDE SEQUENCE [LARGE SCALE GENOMIC DNA]</scope>
    <source>
        <strain evidence="7 8">CGMCC 1.12644</strain>
    </source>
</reference>
<feature type="domain" description="Solute-binding protein family 5" evidence="6">
    <location>
        <begin position="70"/>
        <end position="400"/>
    </location>
</feature>
<dbReference type="GO" id="GO:0015833">
    <property type="term" value="P:peptide transport"/>
    <property type="evidence" value="ECO:0007669"/>
    <property type="project" value="TreeGrafter"/>
</dbReference>
<accession>A0A1W2BY41</accession>
<dbReference type="OrthoDB" id="9803988at2"/>